<evidence type="ECO:0000256" key="4">
    <source>
        <dbReference type="ARBA" id="ARBA00012381"/>
    </source>
</evidence>
<organism evidence="11 12">
    <name type="scientific">Agathobaculum hominis</name>
    <dbReference type="NCBI Taxonomy" id="2763014"/>
    <lineage>
        <taxon>Bacteria</taxon>
        <taxon>Bacillati</taxon>
        <taxon>Bacillota</taxon>
        <taxon>Clostridia</taxon>
        <taxon>Eubacteriales</taxon>
        <taxon>Butyricicoccaceae</taxon>
        <taxon>Agathobaculum</taxon>
    </lineage>
</organism>
<keyword evidence="5" id="KW-0479">Metal-binding</keyword>
<reference evidence="11 12" key="1">
    <citation type="submission" date="2020-08" db="EMBL/GenBank/DDBJ databases">
        <title>Genome public.</title>
        <authorList>
            <person name="Liu C."/>
            <person name="Sun Q."/>
        </authorList>
    </citation>
    <scope>NUCLEOTIDE SEQUENCE [LARGE SCALE GENOMIC DNA]</scope>
    <source>
        <strain evidence="11 12">M2</strain>
    </source>
</reference>
<proteinExistence type="inferred from homology"/>
<dbReference type="InterPro" id="IPR049734">
    <property type="entry name" value="NudC-like_C"/>
</dbReference>
<name>A0ABR7GNA8_9FIRM</name>
<keyword evidence="12" id="KW-1185">Reference proteome</keyword>
<dbReference type="PANTHER" id="PTHR42904">
    <property type="entry name" value="NUDIX HYDROLASE, NUDC SUBFAMILY"/>
    <property type="match status" value="1"/>
</dbReference>
<comment type="catalytic activity">
    <reaction evidence="9">
        <text>a 5'-end NAD(+)-phospho-ribonucleoside in mRNA + H2O = a 5'-end phospho-adenosine-phospho-ribonucleoside in mRNA + beta-nicotinamide D-ribonucleotide + 2 H(+)</text>
        <dbReference type="Rhea" id="RHEA:60876"/>
        <dbReference type="Rhea" id="RHEA-COMP:15698"/>
        <dbReference type="Rhea" id="RHEA-COMP:15719"/>
        <dbReference type="ChEBI" id="CHEBI:14649"/>
        <dbReference type="ChEBI" id="CHEBI:15377"/>
        <dbReference type="ChEBI" id="CHEBI:15378"/>
        <dbReference type="ChEBI" id="CHEBI:144029"/>
        <dbReference type="ChEBI" id="CHEBI:144051"/>
    </reaction>
    <physiologicalReaction direction="left-to-right" evidence="9">
        <dbReference type="Rhea" id="RHEA:60877"/>
    </physiologicalReaction>
</comment>
<keyword evidence="8" id="KW-0520">NAD</keyword>
<evidence type="ECO:0000256" key="7">
    <source>
        <dbReference type="ARBA" id="ARBA00022842"/>
    </source>
</evidence>
<dbReference type="InterPro" id="IPR020084">
    <property type="entry name" value="NUDIX_hydrolase_CS"/>
</dbReference>
<comment type="cofactor">
    <cofactor evidence="2">
        <name>Zn(2+)</name>
        <dbReference type="ChEBI" id="CHEBI:29105"/>
    </cofactor>
</comment>
<keyword evidence="6" id="KW-0378">Hydrolase</keyword>
<comment type="cofactor">
    <cofactor evidence="1">
        <name>Mg(2+)</name>
        <dbReference type="ChEBI" id="CHEBI:18420"/>
    </cofactor>
</comment>
<dbReference type="Gene3D" id="3.90.79.10">
    <property type="entry name" value="Nucleoside Triphosphate Pyrophosphohydrolase"/>
    <property type="match status" value="1"/>
</dbReference>
<protein>
    <recommendedName>
        <fullName evidence="4">NAD(+) diphosphatase</fullName>
        <ecNumber evidence="4">3.6.1.22</ecNumber>
    </recommendedName>
</protein>
<dbReference type="PROSITE" id="PS51462">
    <property type="entry name" value="NUDIX"/>
    <property type="match status" value="1"/>
</dbReference>
<sequence>MQKHCWECGAALIEKPLEGEGIVPFCPVCGEYRFPMYNAAVSMIVVDENTGRILLIQQYGRPSYILVAGYINRGESAEDAVRREILEETGLHAGRIHFNRTRFFEPSNTLMCNFTAFVPDAERIHVNREVDRFRWFSPAEARANIRPNSLAAAFLDAWLDENGLQIR</sequence>
<evidence type="ECO:0000256" key="2">
    <source>
        <dbReference type="ARBA" id="ARBA00001947"/>
    </source>
</evidence>
<evidence type="ECO:0000313" key="11">
    <source>
        <dbReference type="EMBL" id="MBC5695805.1"/>
    </source>
</evidence>
<evidence type="ECO:0000256" key="5">
    <source>
        <dbReference type="ARBA" id="ARBA00022723"/>
    </source>
</evidence>
<accession>A0ABR7GNA8</accession>
<dbReference type="InterPro" id="IPR015797">
    <property type="entry name" value="NUDIX_hydrolase-like_dom_sf"/>
</dbReference>
<dbReference type="PROSITE" id="PS00893">
    <property type="entry name" value="NUDIX_BOX"/>
    <property type="match status" value="1"/>
</dbReference>
<dbReference type="PANTHER" id="PTHR42904:SF6">
    <property type="entry name" value="NAD-CAPPED RNA HYDROLASE NUDT12"/>
    <property type="match status" value="1"/>
</dbReference>
<dbReference type="EMBL" id="JACOPK010000006">
    <property type="protein sequence ID" value="MBC5695805.1"/>
    <property type="molecule type" value="Genomic_DNA"/>
</dbReference>
<dbReference type="InterPro" id="IPR000086">
    <property type="entry name" value="NUDIX_hydrolase_dom"/>
</dbReference>
<evidence type="ECO:0000259" key="10">
    <source>
        <dbReference type="PROSITE" id="PS51462"/>
    </source>
</evidence>
<evidence type="ECO:0000256" key="8">
    <source>
        <dbReference type="ARBA" id="ARBA00023027"/>
    </source>
</evidence>
<keyword evidence="7" id="KW-0460">Magnesium</keyword>
<comment type="caution">
    <text evidence="11">The sequence shown here is derived from an EMBL/GenBank/DDBJ whole genome shotgun (WGS) entry which is preliminary data.</text>
</comment>
<feature type="domain" description="Nudix hydrolase" evidence="10">
    <location>
        <begin position="36"/>
        <end position="160"/>
    </location>
</feature>
<dbReference type="CDD" id="cd03429">
    <property type="entry name" value="NUDIX_NADH_pyrophosphatase_Nudt13"/>
    <property type="match status" value="1"/>
</dbReference>
<evidence type="ECO:0000256" key="6">
    <source>
        <dbReference type="ARBA" id="ARBA00022801"/>
    </source>
</evidence>
<evidence type="ECO:0000256" key="9">
    <source>
        <dbReference type="ARBA" id="ARBA00023679"/>
    </source>
</evidence>
<dbReference type="SUPFAM" id="SSF55811">
    <property type="entry name" value="Nudix"/>
    <property type="match status" value="1"/>
</dbReference>
<dbReference type="InterPro" id="IPR050241">
    <property type="entry name" value="NAD-cap_RNA_hydrolase_NudC"/>
</dbReference>
<gene>
    <name evidence="11" type="ORF">H8S02_07580</name>
</gene>
<dbReference type="EC" id="3.6.1.22" evidence="4"/>
<evidence type="ECO:0000256" key="3">
    <source>
        <dbReference type="ARBA" id="ARBA00009595"/>
    </source>
</evidence>
<dbReference type="Proteomes" id="UP000641741">
    <property type="component" value="Unassembled WGS sequence"/>
</dbReference>
<evidence type="ECO:0000313" key="12">
    <source>
        <dbReference type="Proteomes" id="UP000641741"/>
    </source>
</evidence>
<evidence type="ECO:0000256" key="1">
    <source>
        <dbReference type="ARBA" id="ARBA00001946"/>
    </source>
</evidence>
<comment type="similarity">
    <text evidence="3">Belongs to the Nudix hydrolase family. NudC subfamily.</text>
</comment>
<dbReference type="Pfam" id="PF00293">
    <property type="entry name" value="NUDIX"/>
    <property type="match status" value="1"/>
</dbReference>